<dbReference type="Proteomes" id="UP000756530">
    <property type="component" value="Unassembled WGS sequence"/>
</dbReference>
<gene>
    <name evidence="5" type="ORF">KJP28_17695</name>
</gene>
<evidence type="ECO:0000259" key="3">
    <source>
        <dbReference type="Pfam" id="PF02770"/>
    </source>
</evidence>
<evidence type="ECO:0000259" key="4">
    <source>
        <dbReference type="Pfam" id="PF02771"/>
    </source>
</evidence>
<dbReference type="EMBL" id="JAHUZE010000004">
    <property type="protein sequence ID" value="MBV7380763.1"/>
    <property type="molecule type" value="Genomic_DNA"/>
</dbReference>
<comment type="caution">
    <text evidence="5">The sequence shown here is derived from an EMBL/GenBank/DDBJ whole genome shotgun (WGS) entry which is preliminary data.</text>
</comment>
<keyword evidence="6" id="KW-1185">Reference proteome</keyword>
<dbReference type="InterPro" id="IPR006091">
    <property type="entry name" value="Acyl-CoA_Oxase/DH_mid-dom"/>
</dbReference>
<proteinExistence type="predicted"/>
<dbReference type="PANTHER" id="PTHR43884:SF12">
    <property type="entry name" value="ISOVALERYL-COA DEHYDROGENASE, MITOCHONDRIAL-RELATED"/>
    <property type="match status" value="1"/>
</dbReference>
<evidence type="ECO:0000259" key="2">
    <source>
        <dbReference type="Pfam" id="PF00441"/>
    </source>
</evidence>
<name>A0ABS6T7T9_9RHOB</name>
<accession>A0ABS6T7T9</accession>
<sequence length="385" mass="43405">MLTRTIYDEEHEMFRNTVRAWAEKEVYPHAETWREDGVVSRDVWKKAGDEGFLCMFADEKYGGLGLDDFRYDMILCEEIGPREPGLFLGLHNRIVGPYLQKFASDEQRDRFMQGVVSGETILAIAMTEPGTGSDLAGIKTRAVEMDDHWVLNGSKTYISNGYLAGLTLVAARTNPDKPHEIGLFWVEDGMEGFDRGRNLKKVGLESQDTAELFFDDVKVPKENVLGDPKAGFKTMMMNLAEERLIGAVGFVGRAEHAFNITMEFIMERRAFGKPIGTFQNSRFKMASMRTELDAAWALTDHCAAAHMKGELSAEMAAEVKLYTSEVEGRVVDECLQLHGGAGYMDEYEISRLYRDARISRIYAGTSEIMREIIGRGLGLDDRQRN</sequence>
<dbReference type="Pfam" id="PF02771">
    <property type="entry name" value="Acyl-CoA_dh_N"/>
    <property type="match status" value="1"/>
</dbReference>
<feature type="domain" description="Acyl-CoA dehydrogenase/oxidase C-terminal" evidence="2">
    <location>
        <begin position="230"/>
        <end position="377"/>
    </location>
</feature>
<keyword evidence="1" id="KW-0285">Flavoprotein</keyword>
<dbReference type="PROSITE" id="PS00073">
    <property type="entry name" value="ACYL_COA_DH_2"/>
    <property type="match status" value="1"/>
</dbReference>
<dbReference type="InterPro" id="IPR006089">
    <property type="entry name" value="Acyl-CoA_DH_CS"/>
</dbReference>
<dbReference type="InterPro" id="IPR013786">
    <property type="entry name" value="AcylCoA_DH/ox_N"/>
</dbReference>
<dbReference type="RefSeq" id="WP_218393949.1">
    <property type="nucleotide sequence ID" value="NZ_JAHUZE010000004.1"/>
</dbReference>
<organism evidence="5 6">
    <name type="scientific">Maritimibacter dapengensis</name>
    <dbReference type="NCBI Taxonomy" id="2836868"/>
    <lineage>
        <taxon>Bacteria</taxon>
        <taxon>Pseudomonadati</taxon>
        <taxon>Pseudomonadota</taxon>
        <taxon>Alphaproteobacteria</taxon>
        <taxon>Rhodobacterales</taxon>
        <taxon>Roseobacteraceae</taxon>
        <taxon>Maritimibacter</taxon>
    </lineage>
</organism>
<evidence type="ECO:0000313" key="6">
    <source>
        <dbReference type="Proteomes" id="UP000756530"/>
    </source>
</evidence>
<dbReference type="Pfam" id="PF02770">
    <property type="entry name" value="Acyl-CoA_dh_M"/>
    <property type="match status" value="1"/>
</dbReference>
<dbReference type="InterPro" id="IPR009075">
    <property type="entry name" value="AcylCo_DH/oxidase_C"/>
</dbReference>
<dbReference type="Pfam" id="PF00441">
    <property type="entry name" value="Acyl-CoA_dh_1"/>
    <property type="match status" value="1"/>
</dbReference>
<feature type="domain" description="Acyl-CoA oxidase/dehydrogenase middle" evidence="3">
    <location>
        <begin position="123"/>
        <end position="217"/>
    </location>
</feature>
<feature type="domain" description="Acyl-CoA dehydrogenase/oxidase N-terminal" evidence="4">
    <location>
        <begin position="9"/>
        <end position="119"/>
    </location>
</feature>
<dbReference type="PANTHER" id="PTHR43884">
    <property type="entry name" value="ACYL-COA DEHYDROGENASE"/>
    <property type="match status" value="1"/>
</dbReference>
<reference evidence="5 6" key="1">
    <citation type="submission" date="2021-05" db="EMBL/GenBank/DDBJ databases">
        <title>Culturable bacteria isolated from Daya Bay.</title>
        <authorList>
            <person name="Zheng W."/>
            <person name="Yu S."/>
            <person name="Huang Y."/>
        </authorList>
    </citation>
    <scope>NUCLEOTIDE SEQUENCE [LARGE SCALE GENOMIC DNA]</scope>
    <source>
        <strain evidence="5 6">DP4N28-5</strain>
    </source>
</reference>
<evidence type="ECO:0000313" key="5">
    <source>
        <dbReference type="EMBL" id="MBV7380763.1"/>
    </source>
</evidence>
<evidence type="ECO:0000256" key="1">
    <source>
        <dbReference type="ARBA" id="ARBA00022630"/>
    </source>
</evidence>
<protein>
    <submittedName>
        <fullName evidence="5">Acyl-CoA dehydrogenase family protein</fullName>
    </submittedName>
</protein>